<dbReference type="SUPFAM" id="SSF56112">
    <property type="entry name" value="Protein kinase-like (PK-like)"/>
    <property type="match status" value="1"/>
</dbReference>
<dbReference type="EMBL" id="MN740177">
    <property type="protein sequence ID" value="QHT92110.1"/>
    <property type="molecule type" value="Genomic_DNA"/>
</dbReference>
<feature type="domain" description="Protein kinase" evidence="4">
    <location>
        <begin position="8"/>
        <end position="273"/>
    </location>
</feature>
<dbReference type="InterPro" id="IPR000719">
    <property type="entry name" value="Prot_kinase_dom"/>
</dbReference>
<dbReference type="PROSITE" id="PS00107">
    <property type="entry name" value="PROTEIN_KINASE_ATP"/>
    <property type="match status" value="1"/>
</dbReference>
<evidence type="ECO:0000259" key="4">
    <source>
        <dbReference type="PROSITE" id="PS50011"/>
    </source>
</evidence>
<dbReference type="Pfam" id="PF00069">
    <property type="entry name" value="Pkinase"/>
    <property type="match status" value="1"/>
</dbReference>
<keyword evidence="3" id="KW-0067">ATP-binding</keyword>
<evidence type="ECO:0000313" key="5">
    <source>
        <dbReference type="EMBL" id="QHT92110.1"/>
    </source>
</evidence>
<keyword evidence="2" id="KW-0547">Nucleotide-binding</keyword>
<dbReference type="InterPro" id="IPR008271">
    <property type="entry name" value="Ser/Thr_kinase_AS"/>
</dbReference>
<dbReference type="InterPro" id="IPR011009">
    <property type="entry name" value="Kinase-like_dom_sf"/>
</dbReference>
<dbReference type="PANTHER" id="PTHR11909">
    <property type="entry name" value="CASEIN KINASE-RELATED"/>
    <property type="match status" value="1"/>
</dbReference>
<name>A0A6C0IHK8_9ZZZZ</name>
<dbReference type="EC" id="2.7.11.1" evidence="1"/>
<proteinExistence type="predicted"/>
<evidence type="ECO:0000256" key="3">
    <source>
        <dbReference type="ARBA" id="ARBA00022840"/>
    </source>
</evidence>
<dbReference type="PROSITE" id="PS00108">
    <property type="entry name" value="PROTEIN_KINASE_ST"/>
    <property type="match status" value="1"/>
</dbReference>
<reference evidence="5" key="1">
    <citation type="journal article" date="2020" name="Nature">
        <title>Giant virus diversity and host interactions through global metagenomics.</title>
        <authorList>
            <person name="Schulz F."/>
            <person name="Roux S."/>
            <person name="Paez-Espino D."/>
            <person name="Jungbluth S."/>
            <person name="Walsh D.A."/>
            <person name="Denef V.J."/>
            <person name="McMahon K.D."/>
            <person name="Konstantinidis K.T."/>
            <person name="Eloe-Fadrosh E.A."/>
            <person name="Kyrpides N.C."/>
            <person name="Woyke T."/>
        </authorList>
    </citation>
    <scope>NUCLEOTIDE SEQUENCE</scope>
    <source>
        <strain evidence="5">GVMAG-M-3300023184-86</strain>
    </source>
</reference>
<dbReference type="AlphaFoldDB" id="A0A6C0IHK8"/>
<dbReference type="SMART" id="SM00220">
    <property type="entry name" value="S_TKc"/>
    <property type="match status" value="1"/>
</dbReference>
<dbReference type="Gene3D" id="1.10.510.10">
    <property type="entry name" value="Transferase(Phosphotransferase) domain 1"/>
    <property type="match status" value="1"/>
</dbReference>
<accession>A0A6C0IHK8</accession>
<dbReference type="CDD" id="cd14016">
    <property type="entry name" value="STKc_CK1"/>
    <property type="match status" value="1"/>
</dbReference>
<dbReference type="GO" id="GO:0004674">
    <property type="term" value="F:protein serine/threonine kinase activity"/>
    <property type="evidence" value="ECO:0007669"/>
    <property type="project" value="UniProtKB-EC"/>
</dbReference>
<protein>
    <recommendedName>
        <fullName evidence="1">non-specific serine/threonine protein kinase</fullName>
        <ecNumber evidence="1">2.7.11.1</ecNumber>
    </recommendedName>
</protein>
<dbReference type="InterPro" id="IPR050235">
    <property type="entry name" value="CK1_Ser-Thr_kinase"/>
</dbReference>
<evidence type="ECO:0000256" key="2">
    <source>
        <dbReference type="ARBA" id="ARBA00022741"/>
    </source>
</evidence>
<sequence>MTTICNKYKLVDKIGSGSFGLIYKGINIRTNEYVAIKVENIQNGNKLLKNEANIYKYLNNSKGIPTIKWYGVDKQNNYMVINLLGNTMEQLKQQQPTKTFTLSLTLKIGLQIIELLQIIHEKGLVHRDIKPDNFLFGLNHNSNQIYIIDFGFCKTYLTNNNQHIEIKQHTSLIGTHNYASINSHNYIELTRRDDMESLGYVLLYFFFGRLPWESTHDNNTIKQMKINIIENTQIPIVFYKYFSYVKQLGFIETPNYNMLRSLFITELSKNIKN</sequence>
<evidence type="ECO:0000256" key="1">
    <source>
        <dbReference type="ARBA" id="ARBA00012513"/>
    </source>
</evidence>
<dbReference type="PROSITE" id="PS50011">
    <property type="entry name" value="PROTEIN_KINASE_DOM"/>
    <property type="match status" value="1"/>
</dbReference>
<dbReference type="InterPro" id="IPR017441">
    <property type="entry name" value="Protein_kinase_ATP_BS"/>
</dbReference>
<organism evidence="5">
    <name type="scientific">viral metagenome</name>
    <dbReference type="NCBI Taxonomy" id="1070528"/>
    <lineage>
        <taxon>unclassified sequences</taxon>
        <taxon>metagenomes</taxon>
        <taxon>organismal metagenomes</taxon>
    </lineage>
</organism>
<dbReference type="GO" id="GO:0005524">
    <property type="term" value="F:ATP binding"/>
    <property type="evidence" value="ECO:0007669"/>
    <property type="project" value="UniProtKB-KW"/>
</dbReference>